<evidence type="ECO:0000256" key="8">
    <source>
        <dbReference type="HAMAP-Rule" id="MF_00387"/>
    </source>
</evidence>
<dbReference type="GO" id="GO:0016020">
    <property type="term" value="C:membrane"/>
    <property type="evidence" value="ECO:0007669"/>
    <property type="project" value="GOC"/>
</dbReference>
<dbReference type="NCBIfam" id="TIGR01852">
    <property type="entry name" value="lipid_A_lpxA"/>
    <property type="match status" value="1"/>
</dbReference>
<sequence>MIDPRAIIDSGATLGEGVQIGPYSVIGPGVEIGAGCVIGPHVVIKGPTRIGCNNRIYQFASIGDDPQDKKYRGEPTRLEIGDGNTIREYCTINRGTIQDEGVTRIGSRNWIMAYVHIAHDCILGNDVVMANNASLAGHVHIDDHAILGGFAMVHQFCKIGAHAFLQFAAGVNRDVPPFVVASGIPAKPAGLNTEGMRRHGFDADRVLVLKKAYKLLYRSGLRLEQARAELEVLAAGHPDVARFSHFLESNPRSIIR</sequence>
<evidence type="ECO:0000256" key="3">
    <source>
        <dbReference type="ARBA" id="ARBA00022556"/>
    </source>
</evidence>
<reference evidence="10 11" key="1">
    <citation type="journal article" date="2019" name="ISME J.">
        <title>Candidatus Macondimonas diazotrophica, a novel gammaproteobacterial genus dominating crude-oil-contaminated coastal sediments.</title>
        <authorList>
            <person name="Karthikeyan S."/>
            <person name="Konstantinidis K."/>
        </authorList>
    </citation>
    <scope>NUCLEOTIDE SEQUENCE [LARGE SCALE GENOMIC DNA]</scope>
    <source>
        <strain evidence="10 11">KTK01</strain>
    </source>
</reference>
<dbReference type="NCBIfam" id="NF003657">
    <property type="entry name" value="PRK05289.1"/>
    <property type="match status" value="1"/>
</dbReference>
<dbReference type="InterPro" id="IPR001451">
    <property type="entry name" value="Hexapep"/>
</dbReference>
<dbReference type="PROSITE" id="PS00101">
    <property type="entry name" value="HEXAPEP_TRANSFERASES"/>
    <property type="match status" value="1"/>
</dbReference>
<comment type="subcellular location">
    <subcellularLocation>
        <location evidence="8">Cytoplasm</location>
    </subcellularLocation>
</comment>
<comment type="caution">
    <text evidence="10">The sequence shown here is derived from an EMBL/GenBank/DDBJ whole genome shotgun (WGS) entry which is preliminary data.</text>
</comment>
<evidence type="ECO:0000256" key="7">
    <source>
        <dbReference type="ARBA" id="ARBA00023315"/>
    </source>
</evidence>
<dbReference type="UniPathway" id="UPA00359">
    <property type="reaction ID" value="UER00477"/>
</dbReference>
<dbReference type="InterPro" id="IPR018357">
    <property type="entry name" value="Hexapep_transf_CS"/>
</dbReference>
<dbReference type="AlphaFoldDB" id="A0A4Z0FC08"/>
<dbReference type="EMBL" id="SRIO01000004">
    <property type="protein sequence ID" value="TFZ83262.1"/>
    <property type="molecule type" value="Genomic_DNA"/>
</dbReference>
<evidence type="ECO:0000256" key="4">
    <source>
        <dbReference type="ARBA" id="ARBA00022679"/>
    </source>
</evidence>
<dbReference type="GO" id="GO:0008780">
    <property type="term" value="F:acyl-[acyl-carrier-protein]-UDP-N-acetylglucosamine O-acyltransferase activity"/>
    <property type="evidence" value="ECO:0007669"/>
    <property type="project" value="UniProtKB-UniRule"/>
</dbReference>
<accession>A0A4Z0FC08</accession>
<evidence type="ECO:0000256" key="2">
    <source>
        <dbReference type="ARBA" id="ARBA00022516"/>
    </source>
</evidence>
<dbReference type="InterPro" id="IPR029098">
    <property type="entry name" value="Acetyltransf_C"/>
</dbReference>
<dbReference type="PANTHER" id="PTHR43480:SF1">
    <property type="entry name" value="ACYL-[ACYL-CARRIER-PROTEIN]--UDP-N-ACETYLGLUCOSAMINE O-ACYLTRANSFERASE, MITOCHONDRIAL-RELATED"/>
    <property type="match status" value="1"/>
</dbReference>
<comment type="similarity">
    <text evidence="8">Belongs to the transferase hexapeptide repeat family. LpxA subfamily.</text>
</comment>
<comment type="subunit">
    <text evidence="8">Homotrimer.</text>
</comment>
<keyword evidence="3 8" id="KW-0441">Lipid A biosynthesis</keyword>
<keyword evidence="7 8" id="KW-0012">Acyltransferase</keyword>
<evidence type="ECO:0000256" key="5">
    <source>
        <dbReference type="ARBA" id="ARBA00022737"/>
    </source>
</evidence>
<protein>
    <recommendedName>
        <fullName evidence="8">Acyl-[acyl-carrier-protein]--UDP-N-acetylglucosamine O-acyltransferase</fullName>
        <shortName evidence="8">UDP-N-acetylglucosamine acyltransferase</shortName>
        <ecNumber evidence="8">2.3.1.129</ecNumber>
    </recommendedName>
</protein>
<evidence type="ECO:0000313" key="11">
    <source>
        <dbReference type="Proteomes" id="UP000297890"/>
    </source>
</evidence>
<dbReference type="PIRSF" id="PIRSF000456">
    <property type="entry name" value="UDP-GlcNAc_acltr"/>
    <property type="match status" value="1"/>
</dbReference>
<keyword evidence="4 8" id="KW-0808">Transferase</keyword>
<keyword evidence="1 8" id="KW-0963">Cytoplasm</keyword>
<evidence type="ECO:0000313" key="10">
    <source>
        <dbReference type="EMBL" id="TFZ83262.1"/>
    </source>
</evidence>
<dbReference type="InterPro" id="IPR037157">
    <property type="entry name" value="Acetyltransf_C_sf"/>
</dbReference>
<keyword evidence="2 8" id="KW-0444">Lipid biosynthesis</keyword>
<dbReference type="Proteomes" id="UP000297890">
    <property type="component" value="Unassembled WGS sequence"/>
</dbReference>
<dbReference type="GO" id="GO:0009245">
    <property type="term" value="P:lipid A biosynthetic process"/>
    <property type="evidence" value="ECO:0007669"/>
    <property type="project" value="UniProtKB-UniRule"/>
</dbReference>
<dbReference type="RefSeq" id="WP_135281142.1">
    <property type="nucleotide sequence ID" value="NZ_SRIO01000004.1"/>
</dbReference>
<comment type="catalytic activity">
    <reaction evidence="8">
        <text>a (3R)-hydroxyacyl-[ACP] + UDP-N-acetyl-alpha-D-glucosamine = a UDP-3-O-[(3R)-3-hydroxyacyl]-N-acetyl-alpha-D-glucosamine + holo-[ACP]</text>
        <dbReference type="Rhea" id="RHEA:67812"/>
        <dbReference type="Rhea" id="RHEA-COMP:9685"/>
        <dbReference type="Rhea" id="RHEA-COMP:9945"/>
        <dbReference type="ChEBI" id="CHEBI:57705"/>
        <dbReference type="ChEBI" id="CHEBI:64479"/>
        <dbReference type="ChEBI" id="CHEBI:78827"/>
        <dbReference type="ChEBI" id="CHEBI:173225"/>
        <dbReference type="EC" id="2.3.1.129"/>
    </reaction>
</comment>
<evidence type="ECO:0000256" key="1">
    <source>
        <dbReference type="ARBA" id="ARBA00022490"/>
    </source>
</evidence>
<dbReference type="Pfam" id="PF00132">
    <property type="entry name" value="Hexapep"/>
    <property type="match status" value="2"/>
</dbReference>
<gene>
    <name evidence="8 10" type="primary">lpxA</name>
    <name evidence="10" type="ORF">E4680_04215</name>
</gene>
<keyword evidence="11" id="KW-1185">Reference proteome</keyword>
<dbReference type="InterPro" id="IPR010137">
    <property type="entry name" value="Lipid_A_LpxA"/>
</dbReference>
<dbReference type="HAMAP" id="MF_00387">
    <property type="entry name" value="LpxA"/>
    <property type="match status" value="1"/>
</dbReference>
<dbReference type="OrthoDB" id="9807278at2"/>
<organism evidence="10 11">
    <name type="scientific">Candidatus Macondimonas diazotrophica</name>
    <dbReference type="NCBI Taxonomy" id="2305248"/>
    <lineage>
        <taxon>Bacteria</taxon>
        <taxon>Pseudomonadati</taxon>
        <taxon>Pseudomonadota</taxon>
        <taxon>Gammaproteobacteria</taxon>
        <taxon>Chromatiales</taxon>
        <taxon>Ectothiorhodospiraceae</taxon>
        <taxon>Candidatus Macondimonas</taxon>
    </lineage>
</organism>
<feature type="domain" description="UDP N-acetylglucosamine O-acyltransferase C-terminal" evidence="9">
    <location>
        <begin position="174"/>
        <end position="255"/>
    </location>
</feature>
<comment type="function">
    <text evidence="8">Involved in the biosynthesis of lipid A, a phosphorylated glycolipid that anchors the lipopolysaccharide to the outer membrane of the cell.</text>
</comment>
<evidence type="ECO:0000256" key="6">
    <source>
        <dbReference type="ARBA" id="ARBA00023098"/>
    </source>
</evidence>
<keyword evidence="5 8" id="KW-0677">Repeat</keyword>
<name>A0A4Z0FC08_9GAMM</name>
<dbReference type="Pfam" id="PF13720">
    <property type="entry name" value="Acetyltransf_11"/>
    <property type="match status" value="1"/>
</dbReference>
<comment type="pathway">
    <text evidence="8">Glycolipid biosynthesis; lipid IV(A) biosynthesis; lipid IV(A) from (3R)-3-hydroxytetradecanoyl-[acyl-carrier-protein] and UDP-N-acetyl-alpha-D-glucosamine: step 1/6.</text>
</comment>
<evidence type="ECO:0000259" key="9">
    <source>
        <dbReference type="Pfam" id="PF13720"/>
    </source>
</evidence>
<dbReference type="InterPro" id="IPR011004">
    <property type="entry name" value="Trimer_LpxA-like_sf"/>
</dbReference>
<dbReference type="GO" id="GO:0005737">
    <property type="term" value="C:cytoplasm"/>
    <property type="evidence" value="ECO:0007669"/>
    <property type="project" value="UniProtKB-SubCell"/>
</dbReference>
<dbReference type="CDD" id="cd03351">
    <property type="entry name" value="LbH_UDP-GlcNAc_AT"/>
    <property type="match status" value="1"/>
</dbReference>
<proteinExistence type="inferred from homology"/>
<dbReference type="PANTHER" id="PTHR43480">
    <property type="entry name" value="ACYL-[ACYL-CARRIER-PROTEIN]--UDP-N-ACETYLGLUCOSAMINE O-ACYLTRANSFERASE"/>
    <property type="match status" value="1"/>
</dbReference>
<dbReference type="EC" id="2.3.1.129" evidence="8"/>
<dbReference type="Gene3D" id="1.20.1180.10">
    <property type="entry name" value="Udp N-acetylglucosamine O-acyltransferase, C-terminal domain"/>
    <property type="match status" value="1"/>
</dbReference>
<keyword evidence="6 8" id="KW-0443">Lipid metabolism</keyword>
<dbReference type="SUPFAM" id="SSF51161">
    <property type="entry name" value="Trimeric LpxA-like enzymes"/>
    <property type="match status" value="1"/>
</dbReference>
<dbReference type="Gene3D" id="2.160.10.10">
    <property type="entry name" value="Hexapeptide repeat proteins"/>
    <property type="match status" value="1"/>
</dbReference>